<gene>
    <name evidence="7" type="ORF">FYJ84_05275</name>
</gene>
<proteinExistence type="inferred from homology"/>
<name>A0A6I2UI28_9FIRM</name>
<dbReference type="FunFam" id="1.10.287.950:FF:000001">
    <property type="entry name" value="Methyl-accepting chemotaxis sensory transducer"/>
    <property type="match status" value="1"/>
</dbReference>
<keyword evidence="8" id="KW-1185">Reference proteome</keyword>
<reference evidence="7 8" key="1">
    <citation type="submission" date="2019-08" db="EMBL/GenBank/DDBJ databases">
        <title>In-depth cultivation of the pig gut microbiome towards novel bacterial diversity and tailored functional studies.</title>
        <authorList>
            <person name="Wylensek D."/>
            <person name="Hitch T.C.A."/>
            <person name="Clavel T."/>
        </authorList>
    </citation>
    <scope>NUCLEOTIDE SEQUENCE [LARGE SCALE GENOMIC DNA]</scope>
    <source>
        <strain evidence="7 8">WCA-693-APC-5D-A</strain>
    </source>
</reference>
<feature type="transmembrane region" description="Helical" evidence="4">
    <location>
        <begin position="15"/>
        <end position="39"/>
    </location>
</feature>
<feature type="domain" description="Methyl-accepting transducer" evidence="5">
    <location>
        <begin position="394"/>
        <end position="623"/>
    </location>
</feature>
<dbReference type="CDD" id="cd06225">
    <property type="entry name" value="HAMP"/>
    <property type="match status" value="1"/>
</dbReference>
<dbReference type="SMART" id="SM00283">
    <property type="entry name" value="MA"/>
    <property type="match status" value="1"/>
</dbReference>
<keyword evidence="4" id="KW-1133">Transmembrane helix</keyword>
<keyword evidence="4" id="KW-0812">Transmembrane</keyword>
<dbReference type="Pfam" id="PF22673">
    <property type="entry name" value="MCP-like_PDC_1"/>
    <property type="match status" value="1"/>
</dbReference>
<dbReference type="SMART" id="SM00304">
    <property type="entry name" value="HAMP"/>
    <property type="match status" value="1"/>
</dbReference>
<dbReference type="InterPro" id="IPR003660">
    <property type="entry name" value="HAMP_dom"/>
</dbReference>
<dbReference type="RefSeq" id="WP_154406559.1">
    <property type="nucleotide sequence ID" value="NZ_VUNR01000007.1"/>
</dbReference>
<dbReference type="Gene3D" id="3.30.450.20">
    <property type="entry name" value="PAS domain"/>
    <property type="match status" value="1"/>
</dbReference>
<feature type="transmembrane region" description="Helical" evidence="4">
    <location>
        <begin position="312"/>
        <end position="335"/>
    </location>
</feature>
<dbReference type="GO" id="GO:0006935">
    <property type="term" value="P:chemotaxis"/>
    <property type="evidence" value="ECO:0007669"/>
    <property type="project" value="UniProtKB-KW"/>
</dbReference>
<dbReference type="Pfam" id="PF00015">
    <property type="entry name" value="MCPsignal"/>
    <property type="match status" value="1"/>
</dbReference>
<dbReference type="GeneID" id="96778320"/>
<dbReference type="Proteomes" id="UP000433181">
    <property type="component" value="Unassembled WGS sequence"/>
</dbReference>
<evidence type="ECO:0000256" key="1">
    <source>
        <dbReference type="ARBA" id="ARBA00022500"/>
    </source>
</evidence>
<dbReference type="CDD" id="cd12912">
    <property type="entry name" value="PDC2_MCP_like"/>
    <property type="match status" value="1"/>
</dbReference>
<dbReference type="PANTHER" id="PTHR43531:SF11">
    <property type="entry name" value="METHYL-ACCEPTING CHEMOTAXIS PROTEIN 3"/>
    <property type="match status" value="1"/>
</dbReference>
<comment type="similarity">
    <text evidence="2">Belongs to the methyl-accepting chemotaxis (MCP) protein family.</text>
</comment>
<dbReference type="GO" id="GO:0007165">
    <property type="term" value="P:signal transduction"/>
    <property type="evidence" value="ECO:0007669"/>
    <property type="project" value="UniProtKB-KW"/>
</dbReference>
<evidence type="ECO:0000259" key="6">
    <source>
        <dbReference type="PROSITE" id="PS50885"/>
    </source>
</evidence>
<evidence type="ECO:0000259" key="5">
    <source>
        <dbReference type="PROSITE" id="PS50111"/>
    </source>
</evidence>
<accession>A0A6I2UI28</accession>
<evidence type="ECO:0000256" key="2">
    <source>
        <dbReference type="ARBA" id="ARBA00029447"/>
    </source>
</evidence>
<sequence>MGNLIFRGKSLRAKISMVIMGCILFAVLLVGGISIYYSLEASEENARKEILLASQMRAGELEKTLACIETGVNTLAAAANDEVKDIGRFKTDKNYVELCAANLRQVGLNCGRNVDGAMSYYVRFNPDYSYPTSGLFGVRNSQNEPFQVVPCTDISMYDKNDMEHVGWYYIPVNRGKPTWMNPYMNANINVYMISYVVPLFLPDGTSAGIAGMDVDFTGIQQQIAGVKLYETGYAMLVNSENQILAGWEGDKTADLKSVSQELNAYVGSENPQGIIVYSRDGEDYVAGYSVLANGMKYVVTVPKAEVDSASRFLVLMIGIGMLLTLLAGAACGSILSGRLLKPLSELQAGARRIAGGDLSVSLQADSQDEIGAVAGAFNDMSAQLNDLLRKISTASQQVASGSRNIADSGNTLADGAARQASSVEELSASIAEINAQIGTMAGNAGCAAGVTAEVRNNSQQGNEKMAQMVAAMENIETSSKDISKIIKTIDEIAFQTNILSLNAAVEAARAGQHGKGFAVVAEEVRNLAGRSAKAARETTEIIEESLHRVEAGTRLANETAAALQTINQEIDQVAGLVQEIAESSERQQRAMDMLDKGVKQVANVVQANSATAEESASASQQLSAQAELLQESVKGFRLRSCTADAMLASVK</sequence>
<protein>
    <submittedName>
        <fullName evidence="7">Methyl-accepting chemotaxis protein</fullName>
    </submittedName>
</protein>
<evidence type="ECO:0000256" key="3">
    <source>
        <dbReference type="PROSITE-ProRule" id="PRU00284"/>
    </source>
</evidence>
<feature type="domain" description="HAMP" evidence="6">
    <location>
        <begin position="337"/>
        <end position="389"/>
    </location>
</feature>
<dbReference type="CDD" id="cd12913">
    <property type="entry name" value="PDC1_MCP_like"/>
    <property type="match status" value="1"/>
</dbReference>
<dbReference type="Pfam" id="PF00672">
    <property type="entry name" value="HAMP"/>
    <property type="match status" value="1"/>
</dbReference>
<dbReference type="GO" id="GO:0005886">
    <property type="term" value="C:plasma membrane"/>
    <property type="evidence" value="ECO:0007669"/>
    <property type="project" value="TreeGrafter"/>
</dbReference>
<evidence type="ECO:0000313" key="7">
    <source>
        <dbReference type="EMBL" id="MSU08396.1"/>
    </source>
</evidence>
<dbReference type="InterPro" id="IPR004089">
    <property type="entry name" value="MCPsignal_dom"/>
</dbReference>
<comment type="caution">
    <text evidence="7">The sequence shown here is derived from an EMBL/GenBank/DDBJ whole genome shotgun (WGS) entry which is preliminary data.</text>
</comment>
<keyword evidence="1" id="KW-0145">Chemotaxis</keyword>
<dbReference type="InterPro" id="IPR051310">
    <property type="entry name" value="MCP_chemotaxis"/>
</dbReference>
<evidence type="ECO:0000256" key="4">
    <source>
        <dbReference type="SAM" id="Phobius"/>
    </source>
</evidence>
<evidence type="ECO:0000313" key="8">
    <source>
        <dbReference type="Proteomes" id="UP000433181"/>
    </source>
</evidence>
<dbReference type="PROSITE" id="PS50111">
    <property type="entry name" value="CHEMOTAXIS_TRANSDUC_2"/>
    <property type="match status" value="1"/>
</dbReference>
<keyword evidence="4" id="KW-0472">Membrane</keyword>
<dbReference type="EMBL" id="VUNR01000007">
    <property type="protein sequence ID" value="MSU08396.1"/>
    <property type="molecule type" value="Genomic_DNA"/>
</dbReference>
<dbReference type="PROSITE" id="PS50885">
    <property type="entry name" value="HAMP"/>
    <property type="match status" value="1"/>
</dbReference>
<dbReference type="CDD" id="cd11386">
    <property type="entry name" value="MCP_signal"/>
    <property type="match status" value="1"/>
</dbReference>
<dbReference type="PANTHER" id="PTHR43531">
    <property type="entry name" value="PROTEIN ICFG"/>
    <property type="match status" value="1"/>
</dbReference>
<organism evidence="7 8">
    <name type="scientific">Anaerovibrio slackiae</name>
    <dbReference type="NCBI Taxonomy" id="2652309"/>
    <lineage>
        <taxon>Bacteria</taxon>
        <taxon>Bacillati</taxon>
        <taxon>Bacillota</taxon>
        <taxon>Negativicutes</taxon>
        <taxon>Selenomonadales</taxon>
        <taxon>Selenomonadaceae</taxon>
        <taxon>Anaerovibrio</taxon>
    </lineage>
</organism>
<dbReference type="GO" id="GO:0004888">
    <property type="term" value="F:transmembrane signaling receptor activity"/>
    <property type="evidence" value="ECO:0007669"/>
    <property type="project" value="TreeGrafter"/>
</dbReference>
<dbReference type="SUPFAM" id="SSF58104">
    <property type="entry name" value="Methyl-accepting chemotaxis protein (MCP) signaling domain"/>
    <property type="match status" value="1"/>
</dbReference>
<keyword evidence="3" id="KW-0807">Transducer</keyword>
<dbReference type="AlphaFoldDB" id="A0A6I2UI28"/>
<dbReference type="Gene3D" id="1.10.287.950">
    <property type="entry name" value="Methyl-accepting chemotaxis protein"/>
    <property type="match status" value="1"/>
</dbReference>